<reference evidence="1 2" key="1">
    <citation type="submission" date="2013-12" db="EMBL/GenBank/DDBJ databases">
        <title>NBRP : Genome information of microbial organism related human and environment.</title>
        <authorList>
            <person name="Hattori M."/>
            <person name="Oshima K."/>
            <person name="Inaba H."/>
            <person name="Suda W."/>
            <person name="Sakamoto M."/>
            <person name="Iino T."/>
            <person name="Kitahara M."/>
            <person name="Oshida Y."/>
            <person name="Iida T."/>
            <person name="Kudo T."/>
            <person name="Itoh T."/>
            <person name="Ahmed I."/>
            <person name="Ohkuma M."/>
        </authorList>
    </citation>
    <scope>NUCLEOTIDE SEQUENCE [LARGE SCALE GENOMIC DNA]</scope>
    <source>
        <strain evidence="1 2">JCM 21738</strain>
    </source>
</reference>
<organism evidence="1 2">
    <name type="scientific">Mesobacillus boroniphilus JCM 21738</name>
    <dbReference type="NCBI Taxonomy" id="1294265"/>
    <lineage>
        <taxon>Bacteria</taxon>
        <taxon>Bacillati</taxon>
        <taxon>Bacillota</taxon>
        <taxon>Bacilli</taxon>
        <taxon>Bacillales</taxon>
        <taxon>Bacillaceae</taxon>
        <taxon>Mesobacillus</taxon>
    </lineage>
</organism>
<protein>
    <submittedName>
        <fullName evidence="1">Uncharacterized protein</fullName>
    </submittedName>
</protein>
<dbReference type="EMBL" id="BAUW01000045">
    <property type="protein sequence ID" value="GAE46478.1"/>
    <property type="molecule type" value="Genomic_DNA"/>
</dbReference>
<name>W4RRJ1_9BACI</name>
<gene>
    <name evidence="1" type="ORF">JCM21738_3384</name>
</gene>
<accession>W4RRJ1</accession>
<evidence type="ECO:0000313" key="2">
    <source>
        <dbReference type="Proteomes" id="UP000018949"/>
    </source>
</evidence>
<dbReference type="Proteomes" id="UP000018949">
    <property type="component" value="Unassembled WGS sequence"/>
</dbReference>
<proteinExistence type="predicted"/>
<keyword evidence="2" id="KW-1185">Reference proteome</keyword>
<comment type="caution">
    <text evidence="1">The sequence shown here is derived from an EMBL/GenBank/DDBJ whole genome shotgun (WGS) entry which is preliminary data.</text>
</comment>
<dbReference type="AlphaFoldDB" id="W4RRJ1"/>
<evidence type="ECO:0000313" key="1">
    <source>
        <dbReference type="EMBL" id="GAE46478.1"/>
    </source>
</evidence>
<sequence>MKIQAMVDLNYTCHRKALLMKWADINVCQLGWYRGAPSSLDAMELFVFYY</sequence>